<dbReference type="PANTHER" id="PTHR22914">
    <property type="entry name" value="CHITIN SYNTHASE"/>
    <property type="match status" value="1"/>
</dbReference>
<protein>
    <recommendedName>
        <fullName evidence="2">chitin synthase</fullName>
        <ecNumber evidence="2">2.4.1.16</ecNumber>
    </recommendedName>
</protein>
<organism evidence="16 17">
    <name type="scientific">Pseudolycoriella hygida</name>
    <dbReference type="NCBI Taxonomy" id="35572"/>
    <lineage>
        <taxon>Eukaryota</taxon>
        <taxon>Metazoa</taxon>
        <taxon>Ecdysozoa</taxon>
        <taxon>Arthropoda</taxon>
        <taxon>Hexapoda</taxon>
        <taxon>Insecta</taxon>
        <taxon>Pterygota</taxon>
        <taxon>Neoptera</taxon>
        <taxon>Endopterygota</taxon>
        <taxon>Diptera</taxon>
        <taxon>Nematocera</taxon>
        <taxon>Sciaroidea</taxon>
        <taxon>Sciaridae</taxon>
        <taxon>Pseudolycoriella</taxon>
    </lineage>
</organism>
<evidence type="ECO:0000256" key="8">
    <source>
        <dbReference type="ARBA" id="ARBA00023054"/>
    </source>
</evidence>
<comment type="subcellular location">
    <subcellularLocation>
        <location evidence="1">Cell membrane</location>
        <topology evidence="1">Multi-pass membrane protein</topology>
    </subcellularLocation>
</comment>
<keyword evidence="7 14" id="KW-1133">Transmembrane helix</keyword>
<name>A0A9Q0MRK4_9DIPT</name>
<comment type="caution">
    <text evidence="16">The sequence shown here is derived from an EMBL/GenBank/DDBJ whole genome shotgun (WGS) entry which is preliminary data.</text>
</comment>
<feature type="transmembrane region" description="Helical" evidence="14">
    <location>
        <begin position="239"/>
        <end position="260"/>
    </location>
</feature>
<evidence type="ECO:0000313" key="17">
    <source>
        <dbReference type="Proteomes" id="UP001151699"/>
    </source>
</evidence>
<dbReference type="PANTHER" id="PTHR22914:SF14">
    <property type="entry name" value="CHITIN SYNTHASE"/>
    <property type="match status" value="1"/>
</dbReference>
<evidence type="ECO:0000256" key="10">
    <source>
        <dbReference type="ARBA" id="ARBA00023180"/>
    </source>
</evidence>
<feature type="transmembrane region" description="Helical" evidence="14">
    <location>
        <begin position="381"/>
        <end position="406"/>
    </location>
</feature>
<feature type="region of interest" description="Disordered" evidence="13">
    <location>
        <begin position="1422"/>
        <end position="1452"/>
    </location>
</feature>
<feature type="transmembrane region" description="Helical" evidence="14">
    <location>
        <begin position="1008"/>
        <end position="1032"/>
    </location>
</feature>
<keyword evidence="17" id="KW-1185">Reference proteome</keyword>
<feature type="transmembrane region" description="Helical" evidence="14">
    <location>
        <begin position="1217"/>
        <end position="1236"/>
    </location>
</feature>
<dbReference type="FunFam" id="3.90.550.10:FF:000139">
    <property type="entry name" value="Chitin synthase 8"/>
    <property type="match status" value="1"/>
</dbReference>
<keyword evidence="8" id="KW-0175">Coiled coil</keyword>
<feature type="transmembrane region" description="Helical" evidence="14">
    <location>
        <begin position="1276"/>
        <end position="1297"/>
    </location>
</feature>
<feature type="transmembrane region" description="Helical" evidence="14">
    <location>
        <begin position="181"/>
        <end position="200"/>
    </location>
</feature>
<feature type="domain" description="Chitin synthase chs-1/2 N-terminal putative transporter" evidence="15">
    <location>
        <begin position="55"/>
        <end position="416"/>
    </location>
</feature>
<evidence type="ECO:0000256" key="7">
    <source>
        <dbReference type="ARBA" id="ARBA00022989"/>
    </source>
</evidence>
<feature type="transmembrane region" description="Helical" evidence="14">
    <location>
        <begin position="951"/>
        <end position="974"/>
    </location>
</feature>
<dbReference type="Pfam" id="PF23000">
    <property type="entry name" value="ChitinSynthase_IV_N"/>
    <property type="match status" value="1"/>
</dbReference>
<feature type="transmembrane region" description="Helical" evidence="14">
    <location>
        <begin position="155"/>
        <end position="175"/>
    </location>
</feature>
<feature type="transmembrane region" description="Helical" evidence="14">
    <location>
        <begin position="115"/>
        <end position="134"/>
    </location>
</feature>
<dbReference type="InterPro" id="IPR055120">
    <property type="entry name" value="Chs-1/2_IV_N"/>
</dbReference>
<dbReference type="Pfam" id="PF03142">
    <property type="entry name" value="Chitin_synth_2"/>
    <property type="match status" value="1"/>
</dbReference>
<sequence length="1496" mass="173424">MHSNYNDSSSDEEASLLNSYRTPQKDKLWDSFQDPPPPQTGGSAVDTKRFESFKQILKLFTFIFVFVVILCAGVLAKSTFLLMAVHTQYDSRVKYCNIRYPYRELYAIIPHVQRIAWIWALVFAFSLPEVGTIFRSARICFFRNITKPTTMQFSLVWFFETCHVVGLGVFAFLVLPDLDVVKGLMLTNSVCLVPALLNVLRFSKSPKNRFLINILNILSLLGQATGLIIWPLLTNVQDVWLIPLSITLISFRWWENFLSNSICCGRFELTKLREQLEKSRYYTYLFVAPWKIILFFMVGFLISGIHFRDFFYQFPDGWKEHTIDIVEVMPLHSETTPTEKLATQILSPPNTVLWVFLLQAISSWIVYVFSKFAAKVYIQSFSMALPINLTVPVAFLTLATICGFRASNVCALHGFFPDFLFFKEPIINFFDFVIEEHAWVWILWLCSQAWITKYLWNQKNDKNAASEKIFVLPMYSSLLIDQCIALNRRREDQNEMLKKKDMLTSKHEDDDPSNVIDAKAKQYQPNKGVQKSDKIPQIYVCATMWHETKEEMMEFLKSILRLDEDQSAHRLAMKYFGKNDDNVDNEYYELETHIFFDDAFVSNQYVKPNTSPINSYVRDLITNIEEAARLVYQTNIRIAPPVKMETPYGGRLVWTLPGKTQMIAHLKDKNKIRHKKRWSQVMYMYYLLGYRIMELDVSPERKLEISHNTYLLALDGDIDFQPHAVQLLIGRMKVNPDLGAACGRIHPVGSGPMVWYQVFEYAIGHWLQKATEHIIGCVLCSPGCFSLFRGRALMENSVMKKYTTTSEQARHYVQYDQGEDRWLCTLLLKQEFRVEYSAASDAYTHAPEAFNEFYNQRRRWVPSTMCNILDLLADAKSIVKKNNSISMPYIFYQGMLMVGTILGPGTIFLMMVGALVSVFSIDIWTSFLWNFLPLLSFMIICYFCKQKYQLIAAFVISAVYCLVMMAVMIGIMIQVKEDGILSPSSLFFFIVAGQIIITGLLHPQEIKALLFGIVYYITIPSMYMLLVIYSLFNLNDVSWGTRENPQPAAEVVVKKPEGHMQKILSFLGSNNNDEEGSIDFSISNCFRCMLCTQPKTKSEQIQLLQISDQLNQLDGKLKHLELKLSGEVSIMVDKEDDEMSEISLSKDDFPLPEEEKIINYLPDWLCDKDLKNSHTETLSVKEDEFWMGLIDKYLKPLEKTEEEKNVMKEALASLRDTSALAFVMLNAIFVLIVFLLQLKKSLLHIQWPFNAVNYIIYDADNEEIIIKREYLQLEPIGLLFVLFFGVILLVQFIAMLMHRFSTISQILATTSLNCYCKKNYDNVSPEDELSMHSIEIARIWQKPKKQWDEADDKAQQKIERRDTISKILHQHQNRQDYSNLEANFKAKYENLDEDLHRFTISRQTVNMLNKRRETVIETKKFRKSQLMSDTSRNHGNEKWMRNVPTGPTTSPPQYSPAVERNGFQGHVNDAFEMDSYNNETETPRSRRRQSKITFAT</sequence>
<dbReference type="EC" id="2.4.1.16" evidence="2"/>
<feature type="region of interest" description="Disordered" evidence="13">
    <location>
        <begin position="1474"/>
        <end position="1496"/>
    </location>
</feature>
<feature type="transmembrane region" description="Helical" evidence="14">
    <location>
        <begin position="56"/>
        <end position="76"/>
    </location>
</feature>
<evidence type="ECO:0000256" key="6">
    <source>
        <dbReference type="ARBA" id="ARBA00022692"/>
    </source>
</evidence>
<dbReference type="InterPro" id="IPR029044">
    <property type="entry name" value="Nucleotide-diphossugar_trans"/>
</dbReference>
<dbReference type="EMBL" id="WJQU01000004">
    <property type="protein sequence ID" value="KAJ6634987.1"/>
    <property type="molecule type" value="Genomic_DNA"/>
</dbReference>
<keyword evidence="5" id="KW-0808">Transferase</keyword>
<accession>A0A9Q0MRK4</accession>
<evidence type="ECO:0000313" key="16">
    <source>
        <dbReference type="EMBL" id="KAJ6634987.1"/>
    </source>
</evidence>
<dbReference type="GO" id="GO:0005886">
    <property type="term" value="C:plasma membrane"/>
    <property type="evidence" value="ECO:0007669"/>
    <property type="project" value="UniProtKB-SubCell"/>
</dbReference>
<comment type="similarity">
    <text evidence="11">Belongs to the chitin synthase family. Class IV subfamily.</text>
</comment>
<dbReference type="CDD" id="cd04190">
    <property type="entry name" value="Chitin_synth_C"/>
    <property type="match status" value="1"/>
</dbReference>
<proteinExistence type="inferred from homology"/>
<evidence type="ECO:0000256" key="4">
    <source>
        <dbReference type="ARBA" id="ARBA00022676"/>
    </source>
</evidence>
<feature type="compositionally biased region" description="Basic and acidic residues" evidence="13">
    <location>
        <begin position="497"/>
        <end position="509"/>
    </location>
</feature>
<evidence type="ECO:0000259" key="15">
    <source>
        <dbReference type="Pfam" id="PF23000"/>
    </source>
</evidence>
<keyword evidence="10" id="KW-0325">Glycoprotein</keyword>
<evidence type="ECO:0000256" key="13">
    <source>
        <dbReference type="SAM" id="MobiDB-lite"/>
    </source>
</evidence>
<dbReference type="GO" id="GO:0006031">
    <property type="term" value="P:chitin biosynthetic process"/>
    <property type="evidence" value="ECO:0007669"/>
    <property type="project" value="TreeGrafter"/>
</dbReference>
<feature type="transmembrane region" description="Helical" evidence="14">
    <location>
        <begin position="890"/>
        <end position="921"/>
    </location>
</feature>
<dbReference type="InterPro" id="IPR004835">
    <property type="entry name" value="Chitin_synth"/>
</dbReference>
<dbReference type="Proteomes" id="UP001151699">
    <property type="component" value="Chromosome C"/>
</dbReference>
<feature type="transmembrane region" description="Helical" evidence="14">
    <location>
        <begin position="281"/>
        <end position="305"/>
    </location>
</feature>
<evidence type="ECO:0000256" key="3">
    <source>
        <dbReference type="ARBA" id="ARBA00022475"/>
    </source>
</evidence>
<dbReference type="OrthoDB" id="370884at2759"/>
<feature type="transmembrane region" description="Helical" evidence="14">
    <location>
        <begin position="351"/>
        <end position="369"/>
    </location>
</feature>
<feature type="transmembrane region" description="Helical" evidence="14">
    <location>
        <begin position="927"/>
        <end position="944"/>
    </location>
</feature>
<evidence type="ECO:0000256" key="12">
    <source>
        <dbReference type="ARBA" id="ARBA00048014"/>
    </source>
</evidence>
<gene>
    <name evidence="16" type="primary">chs-2_0</name>
    <name evidence="16" type="ORF">Bhyg_13569</name>
</gene>
<feature type="transmembrane region" description="Helical" evidence="14">
    <location>
        <begin position="438"/>
        <end position="456"/>
    </location>
</feature>
<evidence type="ECO:0000256" key="11">
    <source>
        <dbReference type="ARBA" id="ARBA00046329"/>
    </source>
</evidence>
<evidence type="ECO:0000256" key="5">
    <source>
        <dbReference type="ARBA" id="ARBA00022679"/>
    </source>
</evidence>
<feature type="compositionally biased region" description="Basic and acidic residues" evidence="13">
    <location>
        <begin position="1431"/>
        <end position="1440"/>
    </location>
</feature>
<dbReference type="GO" id="GO:0004100">
    <property type="term" value="F:chitin synthase activity"/>
    <property type="evidence" value="ECO:0007669"/>
    <property type="project" value="UniProtKB-EC"/>
</dbReference>
<feature type="region of interest" description="Disordered" evidence="13">
    <location>
        <begin position="26"/>
        <end position="45"/>
    </location>
</feature>
<keyword evidence="9 14" id="KW-0472">Membrane</keyword>
<feature type="region of interest" description="Disordered" evidence="13">
    <location>
        <begin position="497"/>
        <end position="523"/>
    </location>
</feature>
<evidence type="ECO:0000256" key="14">
    <source>
        <dbReference type="SAM" id="Phobius"/>
    </source>
</evidence>
<evidence type="ECO:0000256" key="9">
    <source>
        <dbReference type="ARBA" id="ARBA00023136"/>
    </source>
</evidence>
<evidence type="ECO:0000256" key="1">
    <source>
        <dbReference type="ARBA" id="ARBA00004651"/>
    </source>
</evidence>
<keyword evidence="6 14" id="KW-0812">Transmembrane</keyword>
<evidence type="ECO:0000256" key="2">
    <source>
        <dbReference type="ARBA" id="ARBA00012543"/>
    </source>
</evidence>
<reference evidence="16" key="1">
    <citation type="submission" date="2022-07" db="EMBL/GenBank/DDBJ databases">
        <authorList>
            <person name="Trinca V."/>
            <person name="Uliana J.V.C."/>
            <person name="Torres T.T."/>
            <person name="Ward R.J."/>
            <person name="Monesi N."/>
        </authorList>
    </citation>
    <scope>NUCLEOTIDE SEQUENCE</scope>
    <source>
        <strain evidence="16">HSMRA1968</strain>
        <tissue evidence="16">Whole embryos</tissue>
    </source>
</reference>
<feature type="transmembrane region" description="Helical" evidence="14">
    <location>
        <begin position="212"/>
        <end position="233"/>
    </location>
</feature>
<keyword evidence="4" id="KW-0328">Glycosyltransferase</keyword>
<keyword evidence="3" id="KW-1003">Cell membrane</keyword>
<comment type="catalytic activity">
    <reaction evidence="12">
        <text>[(1-&gt;4)-N-acetyl-beta-D-glucosaminyl](n) + UDP-N-acetyl-alpha-D-glucosamine = [(1-&gt;4)-N-acetyl-beta-D-glucosaminyl](n+1) + UDP + H(+)</text>
        <dbReference type="Rhea" id="RHEA:16637"/>
        <dbReference type="Rhea" id="RHEA-COMP:9593"/>
        <dbReference type="Rhea" id="RHEA-COMP:9595"/>
        <dbReference type="ChEBI" id="CHEBI:15378"/>
        <dbReference type="ChEBI" id="CHEBI:17029"/>
        <dbReference type="ChEBI" id="CHEBI:57705"/>
        <dbReference type="ChEBI" id="CHEBI:58223"/>
        <dbReference type="EC" id="2.4.1.16"/>
    </reaction>
</comment>
<feature type="transmembrane region" description="Helical" evidence="14">
    <location>
        <begin position="980"/>
        <end position="1001"/>
    </location>
</feature>
<dbReference type="SUPFAM" id="SSF53448">
    <property type="entry name" value="Nucleotide-diphospho-sugar transferases"/>
    <property type="match status" value="1"/>
</dbReference>